<dbReference type="PANTHER" id="PTHR48106:SF2">
    <property type="entry name" value="ZN2+-BINDING DEHYDROGENASE"/>
    <property type="match status" value="1"/>
</dbReference>
<proteinExistence type="predicted"/>
<dbReference type="PANTHER" id="PTHR48106">
    <property type="entry name" value="QUINONE OXIDOREDUCTASE PIG3-RELATED"/>
    <property type="match status" value="1"/>
</dbReference>
<evidence type="ECO:0000313" key="5">
    <source>
        <dbReference type="EMBL" id="SEB52602.1"/>
    </source>
</evidence>
<dbReference type="InterPro" id="IPR013149">
    <property type="entry name" value="ADH-like_C"/>
</dbReference>
<dbReference type="Pfam" id="PF00107">
    <property type="entry name" value="ADH_zinc_N"/>
    <property type="match status" value="1"/>
</dbReference>
<dbReference type="SMART" id="SM00829">
    <property type="entry name" value="PKS_ER"/>
    <property type="match status" value="1"/>
</dbReference>
<keyword evidence="2" id="KW-0560">Oxidoreductase</keyword>
<dbReference type="GO" id="GO:0070402">
    <property type="term" value="F:NADPH binding"/>
    <property type="evidence" value="ECO:0007669"/>
    <property type="project" value="TreeGrafter"/>
</dbReference>
<dbReference type="InterPro" id="IPR011032">
    <property type="entry name" value="GroES-like_sf"/>
</dbReference>
<dbReference type="InterPro" id="IPR013154">
    <property type="entry name" value="ADH-like_N"/>
</dbReference>
<feature type="domain" description="Enoyl reductase (ER)" evidence="4">
    <location>
        <begin position="10"/>
        <end position="304"/>
    </location>
</feature>
<dbReference type="Gene3D" id="3.90.180.10">
    <property type="entry name" value="Medium-chain alcohol dehydrogenases, catalytic domain"/>
    <property type="match status" value="1"/>
</dbReference>
<accession>A0A1H4K3X0</accession>
<dbReference type="GO" id="GO:0016651">
    <property type="term" value="F:oxidoreductase activity, acting on NAD(P)H"/>
    <property type="evidence" value="ECO:0007669"/>
    <property type="project" value="TreeGrafter"/>
</dbReference>
<dbReference type="InterPro" id="IPR020843">
    <property type="entry name" value="ER"/>
</dbReference>
<dbReference type="RefSeq" id="WP_342706614.1">
    <property type="nucleotide sequence ID" value="NZ_FNRY01000001.1"/>
</dbReference>
<evidence type="ECO:0000313" key="6">
    <source>
        <dbReference type="Proteomes" id="UP000199183"/>
    </source>
</evidence>
<sequence length="352" mass="36026">MRALIHHAFGDPSSELHIETVPDPVPGPGQVLIRMSASPIHNHDLLTVAGDYGFKPELPAASGTEATGVVEALGEGVSHLAIGQRVTGGSFGAWAEKYVANAAGLVPVPDSLDDGTAAQLISMPASALALLNTLKASQGDWIAQNAAGGAVGRLVAQFARSRDVNVLGLVRRSAGVEELAEAGIQNIVATDADGWRERVTEITDGAAIIAGVDSVGGTATGDMLSLVTDGGRLVLFGGMASWRMEAAIADVIFRGVTIEGFWGAKVMPALAPEARSALIGEVIQRAVAGDITLPVEEVFPSNGLPTPSPPTTAPGVPAKCSCAPDPLLAGRTRTAPDPEVKSPDQGLLHSRG</sequence>
<dbReference type="Gene3D" id="3.40.50.720">
    <property type="entry name" value="NAD(P)-binding Rossmann-like Domain"/>
    <property type="match status" value="1"/>
</dbReference>
<dbReference type="SUPFAM" id="SSF51735">
    <property type="entry name" value="NAD(P)-binding Rossmann-fold domains"/>
    <property type="match status" value="1"/>
</dbReference>
<dbReference type="Proteomes" id="UP000199183">
    <property type="component" value="Unassembled WGS sequence"/>
</dbReference>
<name>A0A1H4K3X0_9MICO</name>
<reference evidence="5 6" key="1">
    <citation type="submission" date="2016-10" db="EMBL/GenBank/DDBJ databases">
        <authorList>
            <person name="de Groot N.N."/>
        </authorList>
    </citation>
    <scope>NUCLEOTIDE SEQUENCE [LARGE SCALE GENOMIC DNA]</scope>
    <source>
        <strain evidence="5 6">DSM 21799</strain>
    </source>
</reference>
<dbReference type="STRING" id="640635.SAMN04489806_0980"/>
<keyword evidence="6" id="KW-1185">Reference proteome</keyword>
<feature type="region of interest" description="Disordered" evidence="3">
    <location>
        <begin position="324"/>
        <end position="352"/>
    </location>
</feature>
<dbReference type="AlphaFoldDB" id="A0A1H4K3X0"/>
<evidence type="ECO:0000256" key="1">
    <source>
        <dbReference type="ARBA" id="ARBA00022857"/>
    </source>
</evidence>
<evidence type="ECO:0000256" key="3">
    <source>
        <dbReference type="SAM" id="MobiDB-lite"/>
    </source>
</evidence>
<organism evidence="5 6">
    <name type="scientific">Paramicrobacterium humi</name>
    <dbReference type="NCBI Taxonomy" id="640635"/>
    <lineage>
        <taxon>Bacteria</taxon>
        <taxon>Bacillati</taxon>
        <taxon>Actinomycetota</taxon>
        <taxon>Actinomycetes</taxon>
        <taxon>Micrococcales</taxon>
        <taxon>Microbacteriaceae</taxon>
        <taxon>Paramicrobacterium</taxon>
    </lineage>
</organism>
<evidence type="ECO:0000256" key="2">
    <source>
        <dbReference type="ARBA" id="ARBA00023002"/>
    </source>
</evidence>
<dbReference type="InterPro" id="IPR036291">
    <property type="entry name" value="NAD(P)-bd_dom_sf"/>
</dbReference>
<dbReference type="Pfam" id="PF08240">
    <property type="entry name" value="ADH_N"/>
    <property type="match status" value="1"/>
</dbReference>
<gene>
    <name evidence="5" type="ORF">SAMN04489806_0980</name>
</gene>
<protein>
    <submittedName>
        <fullName evidence="5">NADPH:quinone reductase</fullName>
    </submittedName>
</protein>
<keyword evidence="1" id="KW-0521">NADP</keyword>
<evidence type="ECO:0000259" key="4">
    <source>
        <dbReference type="SMART" id="SM00829"/>
    </source>
</evidence>
<dbReference type="EMBL" id="FNRY01000001">
    <property type="protein sequence ID" value="SEB52602.1"/>
    <property type="molecule type" value="Genomic_DNA"/>
</dbReference>
<dbReference type="SUPFAM" id="SSF50129">
    <property type="entry name" value="GroES-like"/>
    <property type="match status" value="1"/>
</dbReference>